<feature type="domain" description="Helicase ATP-binding" evidence="1">
    <location>
        <begin position="565"/>
        <end position="712"/>
    </location>
</feature>
<dbReference type="Proteomes" id="UP000033934">
    <property type="component" value="Unassembled WGS sequence"/>
</dbReference>
<name>A0A0G0NLH3_9BACT</name>
<comment type="caution">
    <text evidence="2">The sequence shown here is derived from an EMBL/GenBank/DDBJ whole genome shotgun (WGS) entry which is preliminary data.</text>
</comment>
<accession>A0A0G0NLH3</accession>
<sequence>MGECKHVAALALAFLQKHGGRAKVFHGFPKEPKSWHQALKILNQEDNLCNQLAILLQFKKSYYYSDSQNEDRWELQLRPIVYRESPEKEECKIDWSDGMRDLNRYSYGLWNTNKDTPANISPDQYVFFQLLARALKGNDYYSNKKFAAITQENALHVWRVLEEHQRFNVHLLSGRQGQNEVKINLQPLEFALVLTDDQKDLLELRGQIYHDGHSSDIKPIFFGDPPVFGLVVLDPKLGAANQYFFELYPVTFPKKLKTLPQDFHLAVPSKDVTTFNKKYLPDLLQQYSILNKSQKIKLPKKVPPKGLIEIRPGSKNSLKISSKVKYGQNITSFFTDQKVLNSKDGSLVLRDIKGELKLQQQIKKLMEEANSTIDKTSTGRFEGLAAAKFMTESLSKIKADPDIDVFIAKDLPNFQYDVSEPEIEFSVDENDGNDWFDLNINIKVGGELVNFRDLFAAIARQEELFLMPSGRFFPLDHQSFGKLRLLIVEAGNLRESEKGTLALSPFQVDFFTELERLGIVGHQAERWQKLIENLKNSRGVKLQKPPQNLLAELRPYQQVGYSWMKFLHQMELGGILADDMGLGKTVQTIALIVSTEQSKKNPKPFLVIAPTSVVENWDLELERFAPHLKKAIMRQGNRSTLYANIKSFDIIITSYSLFQRDFEKLKKLKFNTLILDEAQFVKNHQTKAYSLIRKVNAGCKIALTGTPMENNL</sequence>
<evidence type="ECO:0000313" key="2">
    <source>
        <dbReference type="EMBL" id="KKQ86744.1"/>
    </source>
</evidence>
<dbReference type="Gene3D" id="3.40.50.10810">
    <property type="entry name" value="Tandem AAA-ATPase domain"/>
    <property type="match status" value="1"/>
</dbReference>
<dbReference type="EMBL" id="LBVO01000064">
    <property type="protein sequence ID" value="KKQ86744.1"/>
    <property type="molecule type" value="Genomic_DNA"/>
</dbReference>
<gene>
    <name evidence="2" type="ORF">UT11_C0064G0006</name>
</gene>
<dbReference type="PROSITE" id="PS51192">
    <property type="entry name" value="HELICASE_ATP_BIND_1"/>
    <property type="match status" value="1"/>
</dbReference>
<dbReference type="InterPro" id="IPR027417">
    <property type="entry name" value="P-loop_NTPase"/>
</dbReference>
<dbReference type="AlphaFoldDB" id="A0A0G0NLH3"/>
<dbReference type="SUPFAM" id="SSF52540">
    <property type="entry name" value="P-loop containing nucleoside triphosphate hydrolases"/>
    <property type="match status" value="1"/>
</dbReference>
<dbReference type="GO" id="GO:0005524">
    <property type="term" value="F:ATP binding"/>
    <property type="evidence" value="ECO:0007669"/>
    <property type="project" value="InterPro"/>
</dbReference>
<evidence type="ECO:0000313" key="3">
    <source>
        <dbReference type="Proteomes" id="UP000033934"/>
    </source>
</evidence>
<reference evidence="2 3" key="1">
    <citation type="journal article" date="2015" name="Nature">
        <title>rRNA introns, odd ribosomes, and small enigmatic genomes across a large radiation of phyla.</title>
        <authorList>
            <person name="Brown C.T."/>
            <person name="Hug L.A."/>
            <person name="Thomas B.C."/>
            <person name="Sharon I."/>
            <person name="Castelle C.J."/>
            <person name="Singh A."/>
            <person name="Wilkins M.J."/>
            <person name="Williams K.H."/>
            <person name="Banfield J.F."/>
        </authorList>
    </citation>
    <scope>NUCLEOTIDE SEQUENCE [LARGE SCALE GENOMIC DNA]</scope>
</reference>
<dbReference type="SMART" id="SM00487">
    <property type="entry name" value="DEXDc"/>
    <property type="match status" value="1"/>
</dbReference>
<dbReference type="InterPro" id="IPR014001">
    <property type="entry name" value="Helicase_ATP-bd"/>
</dbReference>
<dbReference type="InterPro" id="IPR038718">
    <property type="entry name" value="SNF2-like_sf"/>
</dbReference>
<evidence type="ECO:0000259" key="1">
    <source>
        <dbReference type="PROSITE" id="PS51192"/>
    </source>
</evidence>
<feature type="non-terminal residue" evidence="2">
    <location>
        <position position="712"/>
    </location>
</feature>
<organism evidence="2 3">
    <name type="scientific">Berkelbacteria bacterium GW2011_GWA2_38_9</name>
    <dbReference type="NCBI Taxonomy" id="1618334"/>
    <lineage>
        <taxon>Bacteria</taxon>
        <taxon>Candidatus Berkelbacteria</taxon>
    </lineage>
</organism>
<dbReference type="Pfam" id="PF00176">
    <property type="entry name" value="SNF2-rel_dom"/>
    <property type="match status" value="1"/>
</dbReference>
<protein>
    <recommendedName>
        <fullName evidence="1">Helicase ATP-binding domain-containing protein</fullName>
    </recommendedName>
</protein>
<dbReference type="InterPro" id="IPR000330">
    <property type="entry name" value="SNF2_N"/>
</dbReference>
<dbReference type="PANTHER" id="PTHR10799">
    <property type="entry name" value="SNF2/RAD54 HELICASE FAMILY"/>
    <property type="match status" value="1"/>
</dbReference>
<proteinExistence type="predicted"/>